<accession>A0A9X9X902</accession>
<sequence>MGLFNRGKMIATTGARSDCGGPTRRETVAGAAISSPQYGHDLLKPIA</sequence>
<proteinExistence type="predicted"/>
<dbReference type="EMBL" id="JAAEDL010000005">
    <property type="protein sequence ID" value="MBR0680188.1"/>
    <property type="molecule type" value="Genomic_DNA"/>
</dbReference>
<gene>
    <name evidence="1" type="ORF">GXW74_06800</name>
</gene>
<dbReference type="Proteomes" id="UP001138709">
    <property type="component" value="Unassembled WGS sequence"/>
</dbReference>
<reference evidence="1" key="2">
    <citation type="journal article" date="2021" name="Syst. Appl. Microbiol.">
        <title>Roseomonas hellenica sp. nov., isolated from roots of wild-growing Alkanna tinctoria.</title>
        <authorList>
            <person name="Rat A."/>
            <person name="Naranjo H.D."/>
            <person name="Lebbe L."/>
            <person name="Cnockaert M."/>
            <person name="Krigas N."/>
            <person name="Grigoriadou K."/>
            <person name="Maloupa E."/>
            <person name="Willems A."/>
        </authorList>
    </citation>
    <scope>NUCLEOTIDE SEQUENCE</scope>
    <source>
        <strain evidence="1">LMG 31228</strain>
    </source>
</reference>
<dbReference type="AlphaFoldDB" id="A0A9X9X902"/>
<comment type="caution">
    <text evidence="1">The sequence shown here is derived from an EMBL/GenBank/DDBJ whole genome shotgun (WGS) entry which is preliminary data.</text>
</comment>
<evidence type="ECO:0000313" key="1">
    <source>
        <dbReference type="EMBL" id="MBR0680188.1"/>
    </source>
</evidence>
<protein>
    <submittedName>
        <fullName evidence="1">Uncharacterized protein</fullName>
    </submittedName>
</protein>
<reference evidence="1" key="1">
    <citation type="submission" date="2020-01" db="EMBL/GenBank/DDBJ databases">
        <authorList>
            <person name="Rat A."/>
        </authorList>
    </citation>
    <scope>NUCLEOTIDE SEQUENCE</scope>
    <source>
        <strain evidence="1">LMG 31228</strain>
    </source>
</reference>
<name>A0A9X9X902_9PROT</name>
<evidence type="ECO:0000313" key="2">
    <source>
        <dbReference type="Proteomes" id="UP001138709"/>
    </source>
</evidence>
<dbReference type="RefSeq" id="WP_211845722.1">
    <property type="nucleotide sequence ID" value="NZ_JAAEDL010000005.1"/>
</dbReference>
<organism evidence="1 2">
    <name type="scientific">Neoroseomonas eburnea</name>
    <dbReference type="NCBI Taxonomy" id="1346889"/>
    <lineage>
        <taxon>Bacteria</taxon>
        <taxon>Pseudomonadati</taxon>
        <taxon>Pseudomonadota</taxon>
        <taxon>Alphaproteobacteria</taxon>
        <taxon>Acetobacterales</taxon>
        <taxon>Acetobacteraceae</taxon>
        <taxon>Neoroseomonas</taxon>
    </lineage>
</organism>
<keyword evidence="2" id="KW-1185">Reference proteome</keyword>